<evidence type="ECO:0000256" key="1">
    <source>
        <dbReference type="SAM" id="MobiDB-lite"/>
    </source>
</evidence>
<dbReference type="EMBL" id="NAJQ01000005">
    <property type="protein sequence ID" value="TKA83612.1"/>
    <property type="molecule type" value="Genomic_DNA"/>
</dbReference>
<comment type="caution">
    <text evidence="2">The sequence shown here is derived from an EMBL/GenBank/DDBJ whole genome shotgun (WGS) entry which is preliminary data.</text>
</comment>
<gene>
    <name evidence="2" type="ORF">B0A55_00419</name>
</gene>
<accession>A0A4U0XZT8</accession>
<dbReference type="Proteomes" id="UP000309340">
    <property type="component" value="Unassembled WGS sequence"/>
</dbReference>
<evidence type="ECO:0000313" key="2">
    <source>
        <dbReference type="EMBL" id="TKA83612.1"/>
    </source>
</evidence>
<keyword evidence="3" id="KW-1185">Reference proteome</keyword>
<proteinExistence type="predicted"/>
<feature type="region of interest" description="Disordered" evidence="1">
    <location>
        <begin position="23"/>
        <end position="51"/>
    </location>
</feature>
<evidence type="ECO:0000313" key="3">
    <source>
        <dbReference type="Proteomes" id="UP000309340"/>
    </source>
</evidence>
<dbReference type="AlphaFoldDB" id="A0A4U0XZT8"/>
<name>A0A4U0XZT8_9PEZI</name>
<protein>
    <submittedName>
        <fullName evidence="2">Uncharacterized protein</fullName>
    </submittedName>
</protein>
<reference evidence="2 3" key="1">
    <citation type="submission" date="2017-03" db="EMBL/GenBank/DDBJ databases">
        <title>Genomes of endolithic fungi from Antarctica.</title>
        <authorList>
            <person name="Coleine C."/>
            <person name="Masonjones S."/>
            <person name="Stajich J.E."/>
        </authorList>
    </citation>
    <scope>NUCLEOTIDE SEQUENCE [LARGE SCALE GENOMIC DNA]</scope>
    <source>
        <strain evidence="2 3">CCFEE 5184</strain>
    </source>
</reference>
<sequence length="119" mass="12700">MSSSSSICGRARWVLAGGVMGSAMSSGATSHGRSAPLGRPSSGGLPPRMSSLAVGEPKASCSKLQQRVIDTNLITHIRLANFGFPGFKYVATSQRFLELDRLIVVTIILWPRNQIEDAL</sequence>
<organism evidence="2 3">
    <name type="scientific">Friedmanniomyces simplex</name>
    <dbReference type="NCBI Taxonomy" id="329884"/>
    <lineage>
        <taxon>Eukaryota</taxon>
        <taxon>Fungi</taxon>
        <taxon>Dikarya</taxon>
        <taxon>Ascomycota</taxon>
        <taxon>Pezizomycotina</taxon>
        <taxon>Dothideomycetes</taxon>
        <taxon>Dothideomycetidae</taxon>
        <taxon>Mycosphaerellales</taxon>
        <taxon>Teratosphaeriaceae</taxon>
        <taxon>Friedmanniomyces</taxon>
    </lineage>
</organism>